<organism evidence="3 4">
    <name type="scientific">Prosthecobacter algae</name>
    <dbReference type="NCBI Taxonomy" id="1144682"/>
    <lineage>
        <taxon>Bacteria</taxon>
        <taxon>Pseudomonadati</taxon>
        <taxon>Verrucomicrobiota</taxon>
        <taxon>Verrucomicrobiia</taxon>
        <taxon>Verrucomicrobiales</taxon>
        <taxon>Verrucomicrobiaceae</taxon>
        <taxon>Prosthecobacter</taxon>
    </lineage>
</organism>
<dbReference type="RefSeq" id="WP_345737565.1">
    <property type="nucleotide sequence ID" value="NZ_BAABIA010000007.1"/>
</dbReference>
<evidence type="ECO:0000313" key="3">
    <source>
        <dbReference type="EMBL" id="GAA5144172.1"/>
    </source>
</evidence>
<dbReference type="Proteomes" id="UP001499852">
    <property type="component" value="Unassembled WGS sequence"/>
</dbReference>
<keyword evidence="2" id="KW-0472">Membrane</keyword>
<feature type="transmembrane region" description="Helical" evidence="2">
    <location>
        <begin position="30"/>
        <end position="48"/>
    </location>
</feature>
<proteinExistence type="predicted"/>
<feature type="transmembrane region" description="Helical" evidence="2">
    <location>
        <begin position="60"/>
        <end position="82"/>
    </location>
</feature>
<comment type="caution">
    <text evidence="3">The sequence shown here is derived from an EMBL/GenBank/DDBJ whole genome shotgun (WGS) entry which is preliminary data.</text>
</comment>
<evidence type="ECO:0000256" key="1">
    <source>
        <dbReference type="SAM" id="MobiDB-lite"/>
    </source>
</evidence>
<sequence length="216" mass="23738">MPTTPENQDVPEDEKDLTIKEEVIKFKGPLLAIPGMWIVFGLAPYLFYDTNDGRGTFGDMFGAVNSLFSGLAFGGVICAILLQRKELQLQRRELRLTRREMEKSSNAQTISAKALSLQFELNKLSAQLAAFATVLAAKQQAAANYTGLYLTHVGNQKSRLEPSMLRAESEAKVYDERVAGIIKEIDRLNLELEAITYPTTPAPSPPDTGSPNATSD</sequence>
<keyword evidence="4" id="KW-1185">Reference proteome</keyword>
<dbReference type="EMBL" id="BAABIA010000007">
    <property type="protein sequence ID" value="GAA5144172.1"/>
    <property type="molecule type" value="Genomic_DNA"/>
</dbReference>
<evidence type="ECO:0000256" key="2">
    <source>
        <dbReference type="SAM" id="Phobius"/>
    </source>
</evidence>
<reference evidence="4" key="1">
    <citation type="journal article" date="2019" name="Int. J. Syst. Evol. Microbiol.">
        <title>The Global Catalogue of Microorganisms (GCM) 10K type strain sequencing project: providing services to taxonomists for standard genome sequencing and annotation.</title>
        <authorList>
            <consortium name="The Broad Institute Genomics Platform"/>
            <consortium name="The Broad Institute Genome Sequencing Center for Infectious Disease"/>
            <person name="Wu L."/>
            <person name="Ma J."/>
        </authorList>
    </citation>
    <scope>NUCLEOTIDE SEQUENCE [LARGE SCALE GENOMIC DNA]</scope>
    <source>
        <strain evidence="4">JCM 18053</strain>
    </source>
</reference>
<accession>A0ABP9PBX5</accession>
<protein>
    <submittedName>
        <fullName evidence="3">Uncharacterized protein</fullName>
    </submittedName>
</protein>
<gene>
    <name evidence="3" type="ORF">GCM10023213_33750</name>
</gene>
<keyword evidence="2" id="KW-1133">Transmembrane helix</keyword>
<feature type="region of interest" description="Disordered" evidence="1">
    <location>
        <begin position="196"/>
        <end position="216"/>
    </location>
</feature>
<name>A0ABP9PBX5_9BACT</name>
<keyword evidence="2" id="KW-0812">Transmembrane</keyword>
<evidence type="ECO:0000313" key="4">
    <source>
        <dbReference type="Proteomes" id="UP001499852"/>
    </source>
</evidence>